<dbReference type="RefSeq" id="WP_191026301.1">
    <property type="nucleotide sequence ID" value="NZ_JABBXD010000010.1"/>
</dbReference>
<protein>
    <recommendedName>
        <fullName evidence="4">Tetratricopeptide repeat protein</fullName>
    </recommendedName>
</protein>
<evidence type="ECO:0000256" key="1">
    <source>
        <dbReference type="SAM" id="Coils"/>
    </source>
</evidence>
<keyword evidence="1" id="KW-0175">Coiled coil</keyword>
<feature type="coiled-coil region" evidence="1">
    <location>
        <begin position="71"/>
        <end position="112"/>
    </location>
</feature>
<evidence type="ECO:0008006" key="4">
    <source>
        <dbReference type="Google" id="ProtNLM"/>
    </source>
</evidence>
<proteinExistence type="predicted"/>
<dbReference type="EMBL" id="JABBXD010000010">
    <property type="protein sequence ID" value="MBD3587120.1"/>
    <property type="molecule type" value="Genomic_DNA"/>
</dbReference>
<reference evidence="2 3" key="1">
    <citation type="submission" date="2020-04" db="EMBL/GenBank/DDBJ databases">
        <title>Salinimonas sp. HHU 13199.</title>
        <authorList>
            <person name="Cui X."/>
            <person name="Zhang D."/>
        </authorList>
    </citation>
    <scope>NUCLEOTIDE SEQUENCE [LARGE SCALE GENOMIC DNA]</scope>
    <source>
        <strain evidence="2 3">HHU 13199</strain>
    </source>
</reference>
<name>A0ABR8LSK8_9ALTE</name>
<evidence type="ECO:0000313" key="2">
    <source>
        <dbReference type="EMBL" id="MBD3587120.1"/>
    </source>
</evidence>
<gene>
    <name evidence="2" type="ORF">HHX48_15345</name>
</gene>
<accession>A0ABR8LSK8</accession>
<organism evidence="2 3">
    <name type="scientific">Salinimonas profundi</name>
    <dbReference type="NCBI Taxonomy" id="2729140"/>
    <lineage>
        <taxon>Bacteria</taxon>
        <taxon>Pseudomonadati</taxon>
        <taxon>Pseudomonadota</taxon>
        <taxon>Gammaproteobacteria</taxon>
        <taxon>Alteromonadales</taxon>
        <taxon>Alteromonadaceae</taxon>
        <taxon>Alteromonas/Salinimonas group</taxon>
        <taxon>Salinimonas</taxon>
    </lineage>
</organism>
<sequence length="112" mass="13245">MEDNENVFVARANYFFANADYVNAEKYYELAQEKIGKKYFSTNIWLCQQRLLMESKDENSFLNEIISPSFNDDTNCTNSELSAQLEETQNLLEKYYKEALDLKTKLTELRKK</sequence>
<keyword evidence="3" id="KW-1185">Reference proteome</keyword>
<evidence type="ECO:0000313" key="3">
    <source>
        <dbReference type="Proteomes" id="UP000624419"/>
    </source>
</evidence>
<comment type="caution">
    <text evidence="2">The sequence shown here is derived from an EMBL/GenBank/DDBJ whole genome shotgun (WGS) entry which is preliminary data.</text>
</comment>
<dbReference type="Proteomes" id="UP000624419">
    <property type="component" value="Unassembled WGS sequence"/>
</dbReference>